<feature type="transmembrane region" description="Helical" evidence="5">
    <location>
        <begin position="113"/>
        <end position="133"/>
    </location>
</feature>
<dbReference type="InterPro" id="IPR036259">
    <property type="entry name" value="MFS_trans_sf"/>
</dbReference>
<feature type="domain" description="Major facilitator superfamily (MFS) profile" evidence="6">
    <location>
        <begin position="1"/>
        <end position="195"/>
    </location>
</feature>
<reference evidence="7" key="1">
    <citation type="submission" date="2025-08" db="UniProtKB">
        <authorList>
            <consortium name="Ensembl"/>
        </authorList>
    </citation>
    <scope>IDENTIFICATION</scope>
</reference>
<evidence type="ECO:0000256" key="3">
    <source>
        <dbReference type="ARBA" id="ARBA00022989"/>
    </source>
</evidence>
<keyword evidence="4 5" id="KW-0472">Membrane</keyword>
<keyword evidence="2 5" id="KW-0812">Transmembrane</keyword>
<dbReference type="PROSITE" id="PS50850">
    <property type="entry name" value="MFS"/>
    <property type="match status" value="1"/>
</dbReference>
<evidence type="ECO:0000259" key="6">
    <source>
        <dbReference type="PROSITE" id="PS50850"/>
    </source>
</evidence>
<dbReference type="GO" id="GO:0005886">
    <property type="term" value="C:plasma membrane"/>
    <property type="evidence" value="ECO:0007669"/>
    <property type="project" value="TreeGrafter"/>
</dbReference>
<dbReference type="Pfam" id="PF00083">
    <property type="entry name" value="Sugar_tr"/>
    <property type="match status" value="1"/>
</dbReference>
<evidence type="ECO:0000256" key="5">
    <source>
        <dbReference type="SAM" id="Phobius"/>
    </source>
</evidence>
<dbReference type="GO" id="GO:0055056">
    <property type="term" value="F:D-glucose transmembrane transporter activity"/>
    <property type="evidence" value="ECO:0007669"/>
    <property type="project" value="TreeGrafter"/>
</dbReference>
<dbReference type="Proteomes" id="UP000472262">
    <property type="component" value="Unassembled WGS sequence"/>
</dbReference>
<dbReference type="InterPro" id="IPR045263">
    <property type="entry name" value="GLUT"/>
</dbReference>
<dbReference type="AlphaFoldDB" id="A0A672PIQ4"/>
<comment type="subcellular location">
    <subcellularLocation>
        <location evidence="1">Membrane</location>
        <topology evidence="1">Multi-pass membrane protein</topology>
    </subcellularLocation>
</comment>
<keyword evidence="3 5" id="KW-1133">Transmembrane helix</keyword>
<dbReference type="GO" id="GO:0046323">
    <property type="term" value="P:D-glucose import"/>
    <property type="evidence" value="ECO:0007669"/>
    <property type="project" value="TreeGrafter"/>
</dbReference>
<dbReference type="PANTHER" id="PTHR23503">
    <property type="entry name" value="SOLUTE CARRIER FAMILY 2"/>
    <property type="match status" value="1"/>
</dbReference>
<dbReference type="GO" id="GO:0070837">
    <property type="term" value="P:dehydroascorbic acid transport"/>
    <property type="evidence" value="ECO:0007669"/>
    <property type="project" value="TreeGrafter"/>
</dbReference>
<dbReference type="PROSITE" id="PS00217">
    <property type="entry name" value="SUGAR_TRANSPORT_2"/>
    <property type="match status" value="1"/>
</dbReference>
<dbReference type="SUPFAM" id="SSF103473">
    <property type="entry name" value="MFS general substrate transporter"/>
    <property type="match status" value="1"/>
</dbReference>
<feature type="transmembrane region" description="Helical" evidence="5">
    <location>
        <begin position="145"/>
        <end position="168"/>
    </location>
</feature>
<feature type="transmembrane region" description="Helical" evidence="5">
    <location>
        <begin position="47"/>
        <end position="72"/>
    </location>
</feature>
<dbReference type="InParanoid" id="A0A672PIQ4"/>
<dbReference type="Ensembl" id="ENSSGRT00000065117.1">
    <property type="protein sequence ID" value="ENSSGRP00000061023.1"/>
    <property type="gene ID" value="ENSSGRG00000031681.1"/>
</dbReference>
<name>A0A672PIQ4_SINGR</name>
<evidence type="ECO:0000313" key="7">
    <source>
        <dbReference type="Ensembl" id="ENSSGRP00000061023.1"/>
    </source>
</evidence>
<protein>
    <recommendedName>
        <fullName evidence="6">Major facilitator superfamily (MFS) profile domain-containing protein</fullName>
    </recommendedName>
</protein>
<dbReference type="InterPro" id="IPR005828">
    <property type="entry name" value="MFS_sugar_transport-like"/>
</dbReference>
<evidence type="ECO:0000256" key="2">
    <source>
        <dbReference type="ARBA" id="ARBA00022692"/>
    </source>
</evidence>
<dbReference type="Gene3D" id="1.20.1250.20">
    <property type="entry name" value="MFS general substrate transporter like domains"/>
    <property type="match status" value="1"/>
</dbReference>
<keyword evidence="8" id="KW-1185">Reference proteome</keyword>
<dbReference type="OMA" id="NEIAPTN"/>
<accession>A0A672PIQ4</accession>
<evidence type="ECO:0000256" key="4">
    <source>
        <dbReference type="ARBA" id="ARBA00023136"/>
    </source>
</evidence>
<evidence type="ECO:0000256" key="1">
    <source>
        <dbReference type="ARBA" id="ARBA00004141"/>
    </source>
</evidence>
<dbReference type="PANTHER" id="PTHR23503:SF22">
    <property type="entry name" value="SOLUTE CARRIER FAMILY 2, FACILITATED GLUCOSE TRANSPORTER MEMBER 11"/>
    <property type="match status" value="1"/>
</dbReference>
<reference evidence="7" key="2">
    <citation type="submission" date="2025-09" db="UniProtKB">
        <authorList>
            <consortium name="Ensembl"/>
        </authorList>
    </citation>
    <scope>IDENTIFICATION</scope>
</reference>
<feature type="transmembrane region" description="Helical" evidence="5">
    <location>
        <begin position="16"/>
        <end position="35"/>
    </location>
</feature>
<organism evidence="7 8">
    <name type="scientific">Sinocyclocheilus grahami</name>
    <name type="common">Dianchi golden-line fish</name>
    <name type="synonym">Barbus grahami</name>
    <dbReference type="NCBI Taxonomy" id="75366"/>
    <lineage>
        <taxon>Eukaryota</taxon>
        <taxon>Metazoa</taxon>
        <taxon>Chordata</taxon>
        <taxon>Craniata</taxon>
        <taxon>Vertebrata</taxon>
        <taxon>Euteleostomi</taxon>
        <taxon>Actinopterygii</taxon>
        <taxon>Neopterygii</taxon>
        <taxon>Teleostei</taxon>
        <taxon>Ostariophysi</taxon>
        <taxon>Cypriniformes</taxon>
        <taxon>Cyprinidae</taxon>
        <taxon>Cyprininae</taxon>
        <taxon>Sinocyclocheilus</taxon>
    </lineage>
</organism>
<proteinExistence type="predicted"/>
<dbReference type="InterPro" id="IPR020846">
    <property type="entry name" value="MFS_dom"/>
</dbReference>
<sequence>MLVNIIDDLSKQGHTYTLVLMVTSTAIGGTLQYGYNLAIINAPTLGFYEVTLIWTFIVSIFSLGGFIGALIAGPMFVCFGRKKTMWLNNVFLLSSSLLALLSRTAKSFEMIIISRFLVGINAGISMNVQPMYFGESAPKHLRGAVSLSSAVFTSFGLVLGQVVSLSLYEHSQTNFKPSDSMLYTDLVKQNHHYSD</sequence>
<evidence type="ECO:0000313" key="8">
    <source>
        <dbReference type="Proteomes" id="UP000472262"/>
    </source>
</evidence>
<dbReference type="InterPro" id="IPR005829">
    <property type="entry name" value="Sugar_transporter_CS"/>
</dbReference>